<reference evidence="2 3" key="1">
    <citation type="submission" date="2016-03" db="EMBL/GenBank/DDBJ databases">
        <authorList>
            <person name="Ploux O."/>
        </authorList>
    </citation>
    <scope>NUCLEOTIDE SEQUENCE [LARGE SCALE GENOMIC DNA]</scope>
    <source>
        <strain evidence="2 3">R0</strain>
    </source>
</reference>
<feature type="transmembrane region" description="Helical" evidence="1">
    <location>
        <begin position="161"/>
        <end position="183"/>
    </location>
</feature>
<evidence type="ECO:0000313" key="2">
    <source>
        <dbReference type="EMBL" id="KYG64111.1"/>
    </source>
</evidence>
<evidence type="ECO:0000313" key="3">
    <source>
        <dbReference type="Proteomes" id="UP000075320"/>
    </source>
</evidence>
<dbReference type="EMBL" id="LUKE01000003">
    <property type="protein sequence ID" value="KYG64111.1"/>
    <property type="molecule type" value="Genomic_DNA"/>
</dbReference>
<dbReference type="Proteomes" id="UP000075320">
    <property type="component" value="Unassembled WGS sequence"/>
</dbReference>
<sequence>MKFFAESLQVFKKVFIPLFALVVVSTNIDQYLNLYIENALQDPMGAQSQVYFFGFLSLLSSVIFPTLLVTMALFALNLQTGWTQSLGAFLKKYLNQLYIETLRSWGKTLLWSLCFVIPGIIKYIQYLMVPVIVTSSTRYDEGKEDALKASAQIVRHNWGKILGIIFVFQILIPMILASVFNSYRLIWNTPVQSLALSALDTYLILFSTHLLFTIFRNEVRKHDAHV</sequence>
<evidence type="ECO:0008006" key="4">
    <source>
        <dbReference type="Google" id="ProtNLM"/>
    </source>
</evidence>
<feature type="transmembrane region" description="Helical" evidence="1">
    <location>
        <begin position="50"/>
        <end position="76"/>
    </location>
</feature>
<keyword evidence="1" id="KW-1133">Transmembrane helix</keyword>
<name>A0A150WKQ1_BDEBC</name>
<dbReference type="OrthoDB" id="5291922at2"/>
<evidence type="ECO:0000256" key="1">
    <source>
        <dbReference type="SAM" id="Phobius"/>
    </source>
</evidence>
<keyword evidence="1" id="KW-0812">Transmembrane</keyword>
<gene>
    <name evidence="2" type="ORF">AZI86_15030</name>
</gene>
<keyword evidence="3" id="KW-1185">Reference proteome</keyword>
<proteinExistence type="predicted"/>
<dbReference type="AlphaFoldDB" id="A0A150WKQ1"/>
<feature type="transmembrane region" description="Helical" evidence="1">
    <location>
        <begin position="195"/>
        <end position="215"/>
    </location>
</feature>
<dbReference type="RefSeq" id="WP_061836077.1">
    <property type="nucleotide sequence ID" value="NZ_LUKE01000003.1"/>
</dbReference>
<accession>A0A150WKQ1</accession>
<keyword evidence="1" id="KW-0472">Membrane</keyword>
<protein>
    <recommendedName>
        <fullName evidence="4">Glycerophosphoryl diester phosphodiesterase membrane domain-containing protein</fullName>
    </recommendedName>
</protein>
<organism evidence="2 3">
    <name type="scientific">Bdellovibrio bacteriovorus</name>
    <dbReference type="NCBI Taxonomy" id="959"/>
    <lineage>
        <taxon>Bacteria</taxon>
        <taxon>Pseudomonadati</taxon>
        <taxon>Bdellovibrionota</taxon>
        <taxon>Bdellovibrionia</taxon>
        <taxon>Bdellovibrionales</taxon>
        <taxon>Pseudobdellovibrionaceae</taxon>
        <taxon>Bdellovibrio</taxon>
    </lineage>
</organism>
<comment type="caution">
    <text evidence="2">The sequence shown here is derived from an EMBL/GenBank/DDBJ whole genome shotgun (WGS) entry which is preliminary data.</text>
</comment>